<evidence type="ECO:0000313" key="3">
    <source>
        <dbReference type="Proteomes" id="UP000319499"/>
    </source>
</evidence>
<dbReference type="GO" id="GO:0004222">
    <property type="term" value="F:metalloendopeptidase activity"/>
    <property type="evidence" value="ECO:0007669"/>
    <property type="project" value="TreeGrafter"/>
</dbReference>
<evidence type="ECO:0000313" key="2">
    <source>
        <dbReference type="EMBL" id="TWP26855.1"/>
    </source>
</evidence>
<accession>A0A563D9G9</accession>
<keyword evidence="3" id="KW-1185">Reference proteome</keyword>
<feature type="domain" description="M23ase beta-sheet core" evidence="1">
    <location>
        <begin position="46"/>
        <end position="161"/>
    </location>
</feature>
<dbReference type="EMBL" id="SELH01000025">
    <property type="protein sequence ID" value="TWP26855.1"/>
    <property type="molecule type" value="Genomic_DNA"/>
</dbReference>
<reference evidence="2 3" key="1">
    <citation type="submission" date="2019-02" db="EMBL/GenBank/DDBJ databases">
        <title>Apibacter muscae sp. nov.: a novel member of the house fly microbiota.</title>
        <authorList>
            <person name="Park R."/>
        </authorList>
    </citation>
    <scope>NUCLEOTIDE SEQUENCE [LARGE SCALE GENOMIC DNA]</scope>
    <source>
        <strain evidence="2 3">AL1</strain>
    </source>
</reference>
<name>A0A563D9G9_9FLAO</name>
<dbReference type="InterPro" id="IPR011055">
    <property type="entry name" value="Dup_hybrid_motif"/>
</dbReference>
<dbReference type="RefSeq" id="WP_146293419.1">
    <property type="nucleotide sequence ID" value="NZ_SELH01000025.1"/>
</dbReference>
<dbReference type="PANTHER" id="PTHR21666:SF285">
    <property type="entry name" value="M23 FAMILY METALLOPEPTIDASE"/>
    <property type="match status" value="1"/>
</dbReference>
<dbReference type="CDD" id="cd12797">
    <property type="entry name" value="M23_peptidase"/>
    <property type="match status" value="1"/>
</dbReference>
<dbReference type="Gene3D" id="2.70.70.10">
    <property type="entry name" value="Glucose Permease (Domain IIA)"/>
    <property type="match status" value="1"/>
</dbReference>
<organism evidence="2 3">
    <name type="scientific">Apibacter muscae</name>
    <dbReference type="NCBI Taxonomy" id="2509004"/>
    <lineage>
        <taxon>Bacteria</taxon>
        <taxon>Pseudomonadati</taxon>
        <taxon>Bacteroidota</taxon>
        <taxon>Flavobacteriia</taxon>
        <taxon>Flavobacteriales</taxon>
        <taxon>Weeksellaceae</taxon>
        <taxon>Apibacter</taxon>
    </lineage>
</organism>
<proteinExistence type="predicted"/>
<dbReference type="OrthoDB" id="9810477at2"/>
<dbReference type="InterPro" id="IPR050570">
    <property type="entry name" value="Cell_wall_metabolism_enzyme"/>
</dbReference>
<comment type="caution">
    <text evidence="2">The sequence shown here is derived from an EMBL/GenBank/DDBJ whole genome shotgun (WGS) entry which is preliminary data.</text>
</comment>
<evidence type="ECO:0000259" key="1">
    <source>
        <dbReference type="Pfam" id="PF01551"/>
    </source>
</evidence>
<dbReference type="PANTHER" id="PTHR21666">
    <property type="entry name" value="PEPTIDASE-RELATED"/>
    <property type="match status" value="1"/>
</dbReference>
<sequence>MKKIALITFFLSKLLISQDFPKDFRSPVQIPISLSGNFGELRNNHFHAGIDIRTQQRIGLKVLAPKYGYVSRIKISPYGYGKAVYIDHPNGYTTVYGHLSELKGDINTKAREEQYKKQNYSIDLYLKPNELPVTEGDLIALTGNTGGSGGPHLHFEVRDTKTEEILNPFLFGFDIADNVPPQINGTWIYPIDGIVNGSREKIMVSQGGNYFAAGKIGFGIKTYDKQNASNNLNGIYFIKTYVNGELISEYIANRHSFDESRAINATIDYKEKLNRNSWIYRTYLLPGNTLQMYEQTQNKGIVEIESGKNYSIKLVAGDFAGNTTTRSFTVQGIENISTSTKPAKGKYTAEILKPLEIKENGIHIKFDKGSFYENIDFDFQPLEINKFKIHNSSVPLHKAFELSIKPDWSTLDKNKAEHYVIFRQSNYGPAKKQYLPTIYKNGIFTASPKDLGEFSLVLDDIPPTITSPMLTKSKQVGKKLSFIIKDAESGIKSYDVWIDGKWILAEYEYKQNSLFIPDLSKEGIDKGFHEVEVRVMDEANNLKIYKNNFEKL</sequence>
<dbReference type="InterPro" id="IPR016047">
    <property type="entry name" value="M23ase_b-sheet_dom"/>
</dbReference>
<protein>
    <submittedName>
        <fullName evidence="2">M23 family metallopeptidase</fullName>
    </submittedName>
</protein>
<dbReference type="AlphaFoldDB" id="A0A563D9G9"/>
<dbReference type="SUPFAM" id="SSF51261">
    <property type="entry name" value="Duplicated hybrid motif"/>
    <property type="match status" value="1"/>
</dbReference>
<dbReference type="Pfam" id="PF01551">
    <property type="entry name" value="Peptidase_M23"/>
    <property type="match status" value="1"/>
</dbReference>
<gene>
    <name evidence="2" type="ORF">ETU09_09880</name>
</gene>
<dbReference type="Proteomes" id="UP000319499">
    <property type="component" value="Unassembled WGS sequence"/>
</dbReference>